<sequence length="238" mass="25534">MGRSPLWTAIRDHITEDIARGQYAPGDRLPTEAQLADRFGVNRHTVRRALADLAEAGMVHARRGAGVFVRHRPTAYPLGRRVRFHQNLTAAGRVPERRILLLETRIANAEEAEALQLETGAQVHVYEGLSLADGAPIALFRSVFPAARFPNMLAALRSSQSVTAAFAAHGLGDYTRARTEITAKPATPTLAAQLQLPAGAAILRTVAVNVDGAGLPVELGRTWFAGDRVALTLGAEGL</sequence>
<gene>
    <name evidence="5" type="ORF">MACH21_10630</name>
</gene>
<dbReference type="NCBIfam" id="TIGR02325">
    <property type="entry name" value="C_P_lyase_phnF"/>
    <property type="match status" value="1"/>
</dbReference>
<dbReference type="InterPro" id="IPR011663">
    <property type="entry name" value="UTRA"/>
</dbReference>
<dbReference type="PANTHER" id="PTHR44846:SF1">
    <property type="entry name" value="MANNOSYL-D-GLYCERATE TRANSPORT_METABOLISM SYSTEM REPRESSOR MNGR-RELATED"/>
    <property type="match status" value="1"/>
</dbReference>
<evidence type="ECO:0000256" key="1">
    <source>
        <dbReference type="ARBA" id="ARBA00023015"/>
    </source>
</evidence>
<dbReference type="Pfam" id="PF07702">
    <property type="entry name" value="UTRA"/>
    <property type="match status" value="1"/>
</dbReference>
<keyword evidence="6" id="KW-1185">Reference proteome</keyword>
<dbReference type="PANTHER" id="PTHR44846">
    <property type="entry name" value="MANNOSYL-D-GLYCERATE TRANSPORT/METABOLISM SYSTEM REPRESSOR MNGR-RELATED"/>
    <property type="match status" value="1"/>
</dbReference>
<evidence type="ECO:0000313" key="5">
    <source>
        <dbReference type="EMBL" id="BDW84886.1"/>
    </source>
</evidence>
<keyword evidence="3" id="KW-0804">Transcription</keyword>
<name>A0AA48KM93_9RHOB</name>
<reference evidence="5 6" key="1">
    <citation type="submission" date="2023-01" db="EMBL/GenBank/DDBJ databases">
        <title>Complete genome sequence of Roseicyclus marinus strain Dej080120_10.</title>
        <authorList>
            <person name="Ueki S."/>
            <person name="Maruyama F."/>
        </authorList>
    </citation>
    <scope>NUCLEOTIDE SEQUENCE [LARGE SCALE GENOMIC DNA]</scope>
    <source>
        <strain evidence="5 6">Dej080120_10</strain>
    </source>
</reference>
<dbReference type="InterPro" id="IPR000524">
    <property type="entry name" value="Tscrpt_reg_HTH_GntR"/>
</dbReference>
<dbReference type="Proteomes" id="UP001337723">
    <property type="component" value="Chromosome"/>
</dbReference>
<accession>A0AA48KM93</accession>
<evidence type="ECO:0000256" key="3">
    <source>
        <dbReference type="ARBA" id="ARBA00023163"/>
    </source>
</evidence>
<dbReference type="SUPFAM" id="SSF64288">
    <property type="entry name" value="Chorismate lyase-like"/>
    <property type="match status" value="1"/>
</dbReference>
<evidence type="ECO:0000259" key="4">
    <source>
        <dbReference type="PROSITE" id="PS50949"/>
    </source>
</evidence>
<dbReference type="GO" id="GO:0045892">
    <property type="term" value="P:negative regulation of DNA-templated transcription"/>
    <property type="evidence" value="ECO:0007669"/>
    <property type="project" value="TreeGrafter"/>
</dbReference>
<dbReference type="AlphaFoldDB" id="A0AA48KM93"/>
<dbReference type="PRINTS" id="PR00035">
    <property type="entry name" value="HTHGNTR"/>
</dbReference>
<dbReference type="GO" id="GO:0003700">
    <property type="term" value="F:DNA-binding transcription factor activity"/>
    <property type="evidence" value="ECO:0007669"/>
    <property type="project" value="InterPro"/>
</dbReference>
<dbReference type="InterPro" id="IPR036390">
    <property type="entry name" value="WH_DNA-bd_sf"/>
</dbReference>
<dbReference type="InterPro" id="IPR012702">
    <property type="entry name" value="CP_lyase_PhnF"/>
</dbReference>
<feature type="domain" description="HTH gntR-type" evidence="4">
    <location>
        <begin position="4"/>
        <end position="72"/>
    </location>
</feature>
<keyword evidence="2" id="KW-0238">DNA-binding</keyword>
<dbReference type="RefSeq" id="WP_338275138.1">
    <property type="nucleotide sequence ID" value="NZ_AP027266.1"/>
</dbReference>
<evidence type="ECO:0000256" key="2">
    <source>
        <dbReference type="ARBA" id="ARBA00023125"/>
    </source>
</evidence>
<dbReference type="SUPFAM" id="SSF46785">
    <property type="entry name" value="Winged helix' DNA-binding domain"/>
    <property type="match status" value="1"/>
</dbReference>
<dbReference type="Pfam" id="PF00392">
    <property type="entry name" value="GntR"/>
    <property type="match status" value="1"/>
</dbReference>
<dbReference type="KEGG" id="rmai:MACH21_10630"/>
<dbReference type="PROSITE" id="PS50949">
    <property type="entry name" value="HTH_GNTR"/>
    <property type="match status" value="1"/>
</dbReference>
<dbReference type="InterPro" id="IPR050679">
    <property type="entry name" value="Bact_HTH_transcr_reg"/>
</dbReference>
<evidence type="ECO:0000313" key="6">
    <source>
        <dbReference type="Proteomes" id="UP001337723"/>
    </source>
</evidence>
<proteinExistence type="predicted"/>
<dbReference type="Gene3D" id="3.40.1410.10">
    <property type="entry name" value="Chorismate lyase-like"/>
    <property type="match status" value="1"/>
</dbReference>
<organism evidence="5 6">
    <name type="scientific">Roseicyclus marinus</name>
    <dbReference type="NCBI Taxonomy" id="2161673"/>
    <lineage>
        <taxon>Bacteria</taxon>
        <taxon>Pseudomonadati</taxon>
        <taxon>Pseudomonadota</taxon>
        <taxon>Alphaproteobacteria</taxon>
        <taxon>Rhodobacterales</taxon>
        <taxon>Roseobacteraceae</taxon>
        <taxon>Roseicyclus</taxon>
    </lineage>
</organism>
<dbReference type="Gene3D" id="1.10.10.10">
    <property type="entry name" value="Winged helix-like DNA-binding domain superfamily/Winged helix DNA-binding domain"/>
    <property type="match status" value="1"/>
</dbReference>
<keyword evidence="1" id="KW-0805">Transcription regulation</keyword>
<dbReference type="CDD" id="cd07377">
    <property type="entry name" value="WHTH_GntR"/>
    <property type="match status" value="1"/>
</dbReference>
<dbReference type="EMBL" id="AP027266">
    <property type="protein sequence ID" value="BDW84886.1"/>
    <property type="molecule type" value="Genomic_DNA"/>
</dbReference>
<protein>
    <submittedName>
        <fullName evidence="5">Phosphonate metabolism transcriptional regulator PhnF</fullName>
    </submittedName>
</protein>
<dbReference type="SMART" id="SM00866">
    <property type="entry name" value="UTRA"/>
    <property type="match status" value="1"/>
</dbReference>
<dbReference type="InterPro" id="IPR028978">
    <property type="entry name" value="Chorismate_lyase_/UTRA_dom_sf"/>
</dbReference>
<dbReference type="SMART" id="SM00345">
    <property type="entry name" value="HTH_GNTR"/>
    <property type="match status" value="1"/>
</dbReference>
<dbReference type="GO" id="GO:0003677">
    <property type="term" value="F:DNA binding"/>
    <property type="evidence" value="ECO:0007669"/>
    <property type="project" value="UniProtKB-KW"/>
</dbReference>
<dbReference type="InterPro" id="IPR036388">
    <property type="entry name" value="WH-like_DNA-bd_sf"/>
</dbReference>